<feature type="compositionally biased region" description="Polar residues" evidence="6">
    <location>
        <begin position="182"/>
        <end position="198"/>
    </location>
</feature>
<comment type="function">
    <text evidence="4">Constitutes one of the two catalytic subunit of the tRNA-splicing endonuclease complex, a complex responsible for identification and cleavage of the splice sites in pre-tRNA. It cleaves pre-tRNA at the 5'- and 3'-splice sites to release the intron. The products are an intron and two tRNA half-molecules bearing 2',3'-cyclic phosphate and 5'-OH termini. There are no conserved sequences at the splice sites, but the intron is invariably located at the same site in the gene, placing the splice sites an invariant distance from the constant structural features of the tRNA body.</text>
</comment>
<feature type="active site" evidence="5">
    <location>
        <position position="285"/>
    </location>
</feature>
<keyword evidence="2 4" id="KW-0819">tRNA processing</keyword>
<dbReference type="InterPro" id="IPR011856">
    <property type="entry name" value="tRNA_endonuc-like_dom_sf"/>
</dbReference>
<evidence type="ECO:0000256" key="3">
    <source>
        <dbReference type="ARBA" id="ARBA00023239"/>
    </source>
</evidence>
<dbReference type="GO" id="GO:0003676">
    <property type="term" value="F:nucleic acid binding"/>
    <property type="evidence" value="ECO:0007669"/>
    <property type="project" value="InterPro"/>
</dbReference>
<comment type="caution">
    <text evidence="9">The sequence shown here is derived from an EMBL/GenBank/DDBJ whole genome shotgun (WGS) entry which is preliminary data.</text>
</comment>
<comment type="similarity">
    <text evidence="1 4">Belongs to the tRNA-intron endonuclease family.</text>
</comment>
<feature type="compositionally biased region" description="Polar residues" evidence="6">
    <location>
        <begin position="156"/>
        <end position="170"/>
    </location>
</feature>
<feature type="compositionally biased region" description="Basic and acidic residues" evidence="6">
    <location>
        <begin position="125"/>
        <end position="141"/>
    </location>
</feature>
<feature type="domain" description="TSEN34 N-terminal" evidence="8">
    <location>
        <begin position="12"/>
        <end position="81"/>
    </location>
</feature>
<dbReference type="GO" id="GO:0000379">
    <property type="term" value="P:tRNA-type intron splice site recognition and cleavage"/>
    <property type="evidence" value="ECO:0007669"/>
    <property type="project" value="UniProtKB-UniRule"/>
</dbReference>
<evidence type="ECO:0000256" key="1">
    <source>
        <dbReference type="ARBA" id="ARBA00008078"/>
    </source>
</evidence>
<evidence type="ECO:0000256" key="2">
    <source>
        <dbReference type="ARBA" id="ARBA00022694"/>
    </source>
</evidence>
<evidence type="ECO:0000256" key="4">
    <source>
        <dbReference type="PIRNR" id="PIRNR017250"/>
    </source>
</evidence>
<dbReference type="Pfam" id="PF01974">
    <property type="entry name" value="tRNA_int_endo"/>
    <property type="match status" value="1"/>
</dbReference>
<keyword evidence="10" id="KW-1185">Reference proteome</keyword>
<evidence type="ECO:0000256" key="6">
    <source>
        <dbReference type="SAM" id="MobiDB-lite"/>
    </source>
</evidence>
<name>A0A8H4QS15_9AGAR</name>
<evidence type="ECO:0000313" key="10">
    <source>
        <dbReference type="Proteomes" id="UP000521872"/>
    </source>
</evidence>
<dbReference type="AlphaFoldDB" id="A0A8H4QS15"/>
<dbReference type="Proteomes" id="UP000521872">
    <property type="component" value="Unassembled WGS sequence"/>
</dbReference>
<dbReference type="GO" id="GO:0000213">
    <property type="term" value="F:tRNA-intron lyase activity"/>
    <property type="evidence" value="ECO:0007669"/>
    <property type="project" value="UniProtKB-UniRule"/>
</dbReference>
<feature type="active site" evidence="5">
    <location>
        <position position="277"/>
    </location>
</feature>
<evidence type="ECO:0000259" key="8">
    <source>
        <dbReference type="Pfam" id="PF26577"/>
    </source>
</evidence>
<feature type="domain" description="tRNA intron endonuclease catalytic" evidence="7">
    <location>
        <begin position="250"/>
        <end position="331"/>
    </location>
</feature>
<accession>A0A8H4QS15</accession>
<dbReference type="EMBL" id="JAACJL010000044">
    <property type="protein sequence ID" value="KAF4615337.1"/>
    <property type="molecule type" value="Genomic_DNA"/>
</dbReference>
<feature type="active site" evidence="5">
    <location>
        <position position="317"/>
    </location>
</feature>
<dbReference type="GO" id="GO:0000214">
    <property type="term" value="C:tRNA-intron endonuclease complex"/>
    <property type="evidence" value="ECO:0007669"/>
    <property type="project" value="UniProtKB-UniRule"/>
</dbReference>
<dbReference type="InterPro" id="IPR059049">
    <property type="entry name" value="TSEN34_N"/>
</dbReference>
<dbReference type="InterPro" id="IPR016690">
    <property type="entry name" value="TSEN34"/>
</dbReference>
<reference evidence="9 10" key="1">
    <citation type="submission" date="2019-12" db="EMBL/GenBank/DDBJ databases">
        <authorList>
            <person name="Floudas D."/>
            <person name="Bentzer J."/>
            <person name="Ahren D."/>
            <person name="Johansson T."/>
            <person name="Persson P."/>
            <person name="Tunlid A."/>
        </authorList>
    </citation>
    <scope>NUCLEOTIDE SEQUENCE [LARGE SCALE GENOMIC DNA]</scope>
    <source>
        <strain evidence="9 10">CBS 102.39</strain>
    </source>
</reference>
<feature type="region of interest" description="Disordered" evidence="6">
    <location>
        <begin position="113"/>
        <end position="198"/>
    </location>
</feature>
<organism evidence="9 10">
    <name type="scientific">Agrocybe pediades</name>
    <dbReference type="NCBI Taxonomy" id="84607"/>
    <lineage>
        <taxon>Eukaryota</taxon>
        <taxon>Fungi</taxon>
        <taxon>Dikarya</taxon>
        <taxon>Basidiomycota</taxon>
        <taxon>Agaricomycotina</taxon>
        <taxon>Agaricomycetes</taxon>
        <taxon>Agaricomycetidae</taxon>
        <taxon>Agaricales</taxon>
        <taxon>Agaricineae</taxon>
        <taxon>Strophariaceae</taxon>
        <taxon>Agrocybe</taxon>
    </lineage>
</organism>
<dbReference type="EC" id="4.6.1.16" evidence="4"/>
<evidence type="ECO:0000256" key="5">
    <source>
        <dbReference type="PIRSR" id="PIRSR017250-50"/>
    </source>
</evidence>
<protein>
    <recommendedName>
        <fullName evidence="4">tRNA-splicing endonuclease subunit Sen34</fullName>
        <ecNumber evidence="4">4.6.1.16</ecNumber>
    </recommendedName>
</protein>
<dbReference type="Gene3D" id="3.40.1350.10">
    <property type="match status" value="1"/>
</dbReference>
<sequence length="342" mass="37432">MSTSTDIETRPIPLRVSNKTAYVWDVDDIAVIRSKHHICGVLTGTLPHLSQQNVFLGVPLVLMPEEAALLVDIGAAVFVDDLNSYQTPSIPHLERWSAEQYESMSTQIAYIEKTTKESAGGGRAMSEEAMRKRKEREEKKKAAALAKAAAEGTDILASNTTTSEVPSTPSHVEERAAPSQDPGPSNATPESSYSPTRSWKNSNIPFTITIPASASSQEWYDASSCTYTTIEAAKEAGVWDYPSTLAERARCGVFKDLWKQGYFMGGGIKFGGEYLVYPGDPLRYHSHFAATVIESPIASLRPMEIVAHGRLGTATKKAHLLCGWDDEKHEVSYLTIEWAGFG</sequence>
<gene>
    <name evidence="9" type="ORF">D9613_003242</name>
</gene>
<evidence type="ECO:0000313" key="9">
    <source>
        <dbReference type="EMBL" id="KAF4615337.1"/>
    </source>
</evidence>
<dbReference type="PANTHER" id="PTHR13070:SF0">
    <property type="entry name" value="TRNA-SPLICING ENDONUCLEASE SUBUNIT SEN34"/>
    <property type="match status" value="1"/>
</dbReference>
<keyword evidence="3 4" id="KW-0456">Lyase</keyword>
<dbReference type="InterPro" id="IPR006677">
    <property type="entry name" value="tRNA_intron_Endonuc_cat-like"/>
</dbReference>
<evidence type="ECO:0000259" key="7">
    <source>
        <dbReference type="Pfam" id="PF01974"/>
    </source>
</evidence>
<dbReference type="InterPro" id="IPR036167">
    <property type="entry name" value="tRNA_intron_Endo_cat-like_sf"/>
</dbReference>
<dbReference type="CDD" id="cd22363">
    <property type="entry name" value="tRNA-intron_lyase_C"/>
    <property type="match status" value="1"/>
</dbReference>
<dbReference type="PIRSF" id="PIRSF017250">
    <property type="entry name" value="tRNA_splic_SEN34"/>
    <property type="match status" value="1"/>
</dbReference>
<dbReference type="Pfam" id="PF26577">
    <property type="entry name" value="TSEN34_N"/>
    <property type="match status" value="1"/>
</dbReference>
<proteinExistence type="inferred from homology"/>
<dbReference type="SUPFAM" id="SSF53032">
    <property type="entry name" value="tRNA-intron endonuclease catalytic domain-like"/>
    <property type="match status" value="1"/>
</dbReference>
<dbReference type="PANTHER" id="PTHR13070">
    <property type="entry name" value="TRNA-SPLICING ENDONUCLEASE SUBUNIT SEN34-RELATED"/>
    <property type="match status" value="1"/>
</dbReference>